<sequence>MSNMDLMKGAVGSLIGKLGKLLEEEYKLQNDGVSKKIGSLRKELECAHATLRMVAEVPPDQLDEQVMIWAREIREASYDMEDVLDAFLVSAQYDHEYKDHEGLFERLKKMMIGVYDMVVSGPFKRRKIDVTIDDINKRLEELTKRHQRYTVNSIVFKPLPKSTVDPRLAAMYTEVTQLVGIDQSSTELIRILWPLGDNNETKKKMKMVSVVGVGGLGKTTLVKVVYDKLKVDFKCRAFVPVGRNPDLKKVLRDILIGLNKKKYMNSDITILDERQLINEIREYLESKRYFILVDDIWETKSWETIKLAFVQNNSGSRLITTTRKMEVAKEVGDVYELKPLPFHKSKMLFYMRIFGGEGRCLDNQLDKVSNKILKKCDGVPLAIVSMASLLENKPIERWLEVCNSIGFRDTIQILSLSYYDLPPHLKTCLLYLSAFPEDHVVAKVSLIWKWVGEGFVQKEGSIEVFEVGEGYFMELINRGMIQAVQSEESGLICGCRVHDMVLDLIRLISQEENFITISKNDEDIVLPGSRVRRIAHQNRTLDSTHHHTGMGRLRSLITSSCCYKGISLSSFKHLRVLAFENCKLMTGCTPLEHLESLVHLRYLGLTRMNIRNLPEDIGALKFLQILDLKDTPIKELPSSVGQLTQLVCLRARGARTQNGVIEKLVSIEQLHIRGEMQQFVNGLDKLSELRVLKADICGFKITHQLAFVESIHSLHKIRHLDLDGIGRTPEMWGIGTLSQHIQHLILSRSYLNILPACISPMDLPNLTYLDLYLCPIESQHLQILGELPELRGLKLNTKAIARNVTKVTVASSATDCSFKKLRYCKLNYSMVQFVHNKDTTVSFTMWNGAADVTFGSNTRDDRVAPAVMPNLVEIFFYLRVQHMIDRNCSCDNLGLEYLPSLQKVKVLFMTENTDPDGRKKVRMHLRMQWKSIPTSQSWISATLQLVFITSCL</sequence>
<dbReference type="Gene3D" id="1.20.5.4130">
    <property type="match status" value="1"/>
</dbReference>
<dbReference type="GO" id="GO:0009626">
    <property type="term" value="P:plant-type hypersensitive response"/>
    <property type="evidence" value="ECO:0007669"/>
    <property type="project" value="UniProtKB-ARBA"/>
</dbReference>
<dbReference type="InterPro" id="IPR041118">
    <property type="entry name" value="Rx_N"/>
</dbReference>
<dbReference type="InterPro" id="IPR027417">
    <property type="entry name" value="P-loop_NTPase"/>
</dbReference>
<reference evidence="12" key="1">
    <citation type="journal article" date="2018" name="DNA Res.">
        <title>Multiple hybrid de novo genome assembly of finger millet, an orphan allotetraploid crop.</title>
        <authorList>
            <person name="Hatakeyama M."/>
            <person name="Aluri S."/>
            <person name="Balachadran M.T."/>
            <person name="Sivarajan S.R."/>
            <person name="Patrignani A."/>
            <person name="Gruter S."/>
            <person name="Poveda L."/>
            <person name="Shimizu-Inatsugi R."/>
            <person name="Baeten J."/>
            <person name="Francoijs K.J."/>
            <person name="Nataraja K.N."/>
            <person name="Reddy Y.A.N."/>
            <person name="Phadnis S."/>
            <person name="Ravikumar R.L."/>
            <person name="Schlapbach R."/>
            <person name="Sreeman S.M."/>
            <person name="Shimizu K.K."/>
        </authorList>
    </citation>
    <scope>NUCLEOTIDE SEQUENCE</scope>
</reference>
<dbReference type="PRINTS" id="PR00364">
    <property type="entry name" value="DISEASERSIST"/>
</dbReference>
<evidence type="ECO:0000259" key="11">
    <source>
        <dbReference type="Pfam" id="PF23598"/>
    </source>
</evidence>
<dbReference type="Pfam" id="PF23598">
    <property type="entry name" value="LRR_14"/>
    <property type="match status" value="1"/>
</dbReference>
<evidence type="ECO:0000313" key="13">
    <source>
        <dbReference type="Proteomes" id="UP001054889"/>
    </source>
</evidence>
<evidence type="ECO:0000259" key="9">
    <source>
        <dbReference type="Pfam" id="PF18052"/>
    </source>
</evidence>
<protein>
    <submittedName>
        <fullName evidence="12">Uncharacterized protein</fullName>
    </submittedName>
</protein>
<evidence type="ECO:0000256" key="4">
    <source>
        <dbReference type="ARBA" id="ARBA00022741"/>
    </source>
</evidence>
<dbReference type="InterPro" id="IPR042197">
    <property type="entry name" value="Apaf_helical"/>
</dbReference>
<dbReference type="SUPFAM" id="SSF52058">
    <property type="entry name" value="L domain-like"/>
    <property type="match status" value="1"/>
</dbReference>
<dbReference type="FunFam" id="1.10.10.10:FF:000322">
    <property type="entry name" value="Probable disease resistance protein At1g63360"/>
    <property type="match status" value="1"/>
</dbReference>
<dbReference type="FunFam" id="3.40.50.300:FF:001091">
    <property type="entry name" value="Probable disease resistance protein At1g61300"/>
    <property type="match status" value="1"/>
</dbReference>
<evidence type="ECO:0000259" key="8">
    <source>
        <dbReference type="Pfam" id="PF00931"/>
    </source>
</evidence>
<name>A0AAV5D3F4_ELECO</name>
<evidence type="ECO:0000256" key="3">
    <source>
        <dbReference type="ARBA" id="ARBA00022737"/>
    </source>
</evidence>
<evidence type="ECO:0000256" key="2">
    <source>
        <dbReference type="ARBA" id="ARBA00022614"/>
    </source>
</evidence>
<dbReference type="InterPro" id="IPR002182">
    <property type="entry name" value="NB-ARC"/>
</dbReference>
<dbReference type="CDD" id="cd14798">
    <property type="entry name" value="RX-CC_like"/>
    <property type="match status" value="1"/>
</dbReference>
<dbReference type="Gene3D" id="1.10.8.430">
    <property type="entry name" value="Helical domain of apoptotic protease-activating factors"/>
    <property type="match status" value="1"/>
</dbReference>
<proteinExistence type="inferred from homology"/>
<evidence type="ECO:0000256" key="6">
    <source>
        <dbReference type="ARBA" id="ARBA00023054"/>
    </source>
</evidence>
<dbReference type="PANTHER" id="PTHR23155">
    <property type="entry name" value="DISEASE RESISTANCE PROTEIN RP"/>
    <property type="match status" value="1"/>
</dbReference>
<accession>A0AAV5D3F4</accession>
<organism evidence="12 13">
    <name type="scientific">Eleusine coracana subsp. coracana</name>
    <dbReference type="NCBI Taxonomy" id="191504"/>
    <lineage>
        <taxon>Eukaryota</taxon>
        <taxon>Viridiplantae</taxon>
        <taxon>Streptophyta</taxon>
        <taxon>Embryophyta</taxon>
        <taxon>Tracheophyta</taxon>
        <taxon>Spermatophyta</taxon>
        <taxon>Magnoliopsida</taxon>
        <taxon>Liliopsida</taxon>
        <taxon>Poales</taxon>
        <taxon>Poaceae</taxon>
        <taxon>PACMAD clade</taxon>
        <taxon>Chloridoideae</taxon>
        <taxon>Cynodonteae</taxon>
        <taxon>Eleusininae</taxon>
        <taxon>Eleusine</taxon>
    </lineage>
</organism>
<evidence type="ECO:0000256" key="7">
    <source>
        <dbReference type="SAM" id="Coils"/>
    </source>
</evidence>
<keyword evidence="3" id="KW-0677">Repeat</keyword>
<dbReference type="Gene3D" id="3.80.10.10">
    <property type="entry name" value="Ribonuclease Inhibitor"/>
    <property type="match status" value="1"/>
</dbReference>
<dbReference type="InterPro" id="IPR036388">
    <property type="entry name" value="WH-like_DNA-bd_sf"/>
</dbReference>
<keyword evidence="6 7" id="KW-0175">Coiled coil</keyword>
<dbReference type="InterPro" id="IPR044974">
    <property type="entry name" value="Disease_R_plants"/>
</dbReference>
<dbReference type="Pfam" id="PF00931">
    <property type="entry name" value="NB-ARC"/>
    <property type="match status" value="1"/>
</dbReference>
<dbReference type="AlphaFoldDB" id="A0AAV5D3F4"/>
<dbReference type="Gene3D" id="3.40.50.300">
    <property type="entry name" value="P-loop containing nucleotide triphosphate hydrolases"/>
    <property type="match status" value="1"/>
</dbReference>
<reference evidence="12" key="2">
    <citation type="submission" date="2021-12" db="EMBL/GenBank/DDBJ databases">
        <title>Resequencing data analysis of finger millet.</title>
        <authorList>
            <person name="Hatakeyama M."/>
            <person name="Aluri S."/>
            <person name="Balachadran M.T."/>
            <person name="Sivarajan S.R."/>
            <person name="Poveda L."/>
            <person name="Shimizu-Inatsugi R."/>
            <person name="Schlapbach R."/>
            <person name="Sreeman S.M."/>
            <person name="Shimizu K.K."/>
        </authorList>
    </citation>
    <scope>NUCLEOTIDE SEQUENCE</scope>
</reference>
<keyword evidence="5" id="KW-0611">Plant defense</keyword>
<feature type="domain" description="Disease resistance N-terminal" evidence="9">
    <location>
        <begin position="10"/>
        <end position="95"/>
    </location>
</feature>
<evidence type="ECO:0000313" key="12">
    <source>
        <dbReference type="EMBL" id="GJN05169.1"/>
    </source>
</evidence>
<dbReference type="Proteomes" id="UP001054889">
    <property type="component" value="Unassembled WGS sequence"/>
</dbReference>
<dbReference type="InterPro" id="IPR032675">
    <property type="entry name" value="LRR_dom_sf"/>
</dbReference>
<evidence type="ECO:0000256" key="1">
    <source>
        <dbReference type="ARBA" id="ARBA00008894"/>
    </source>
</evidence>
<dbReference type="Pfam" id="PF18052">
    <property type="entry name" value="Rx_N"/>
    <property type="match status" value="1"/>
</dbReference>
<comment type="similarity">
    <text evidence="1">Belongs to the disease resistance NB-LRR family.</text>
</comment>
<dbReference type="GO" id="GO:0002758">
    <property type="term" value="P:innate immune response-activating signaling pathway"/>
    <property type="evidence" value="ECO:0007669"/>
    <property type="project" value="UniProtKB-ARBA"/>
</dbReference>
<dbReference type="InterPro" id="IPR055414">
    <property type="entry name" value="LRR_R13L4/SHOC2-like"/>
</dbReference>
<dbReference type="InterPro" id="IPR038005">
    <property type="entry name" value="RX-like_CC"/>
</dbReference>
<keyword evidence="2" id="KW-0433">Leucine-rich repeat</keyword>
<dbReference type="InterPro" id="IPR058922">
    <property type="entry name" value="WHD_DRP"/>
</dbReference>
<dbReference type="Pfam" id="PF23559">
    <property type="entry name" value="WHD_DRP"/>
    <property type="match status" value="1"/>
</dbReference>
<dbReference type="Gene3D" id="1.10.10.10">
    <property type="entry name" value="Winged helix-like DNA-binding domain superfamily/Winged helix DNA-binding domain"/>
    <property type="match status" value="1"/>
</dbReference>
<comment type="caution">
    <text evidence="12">The sequence shown here is derived from an EMBL/GenBank/DDBJ whole genome shotgun (WGS) entry which is preliminary data.</text>
</comment>
<feature type="coiled-coil region" evidence="7">
    <location>
        <begin position="125"/>
        <end position="152"/>
    </location>
</feature>
<dbReference type="SUPFAM" id="SSF52540">
    <property type="entry name" value="P-loop containing nucleoside triphosphate hydrolases"/>
    <property type="match status" value="1"/>
</dbReference>
<keyword evidence="13" id="KW-1185">Reference proteome</keyword>
<feature type="domain" description="Disease resistance protein winged helix" evidence="10">
    <location>
        <begin position="435"/>
        <end position="505"/>
    </location>
</feature>
<keyword evidence="4" id="KW-0547">Nucleotide-binding</keyword>
<dbReference type="GO" id="GO:0043531">
    <property type="term" value="F:ADP binding"/>
    <property type="evidence" value="ECO:0007669"/>
    <property type="project" value="InterPro"/>
</dbReference>
<dbReference type="PANTHER" id="PTHR23155:SF1116">
    <property type="entry name" value="OS12G0273300 PROTEIN"/>
    <property type="match status" value="1"/>
</dbReference>
<evidence type="ECO:0000256" key="5">
    <source>
        <dbReference type="ARBA" id="ARBA00022821"/>
    </source>
</evidence>
<feature type="domain" description="Disease resistance R13L4/SHOC-2-like LRR" evidence="11">
    <location>
        <begin position="553"/>
        <end position="931"/>
    </location>
</feature>
<dbReference type="GO" id="GO:0042742">
    <property type="term" value="P:defense response to bacterium"/>
    <property type="evidence" value="ECO:0007669"/>
    <property type="project" value="UniProtKB-ARBA"/>
</dbReference>
<gene>
    <name evidence="12" type="primary">ga22777</name>
    <name evidence="12" type="ORF">PR202_ga22777</name>
</gene>
<evidence type="ECO:0000259" key="10">
    <source>
        <dbReference type="Pfam" id="PF23559"/>
    </source>
</evidence>
<dbReference type="EMBL" id="BQKI01000011">
    <property type="protein sequence ID" value="GJN05169.1"/>
    <property type="molecule type" value="Genomic_DNA"/>
</dbReference>
<feature type="domain" description="NB-ARC" evidence="8">
    <location>
        <begin position="202"/>
        <end position="334"/>
    </location>
</feature>